<dbReference type="Gene3D" id="3.30.30.10">
    <property type="entry name" value="Knottin, scorpion toxin-like"/>
    <property type="match status" value="1"/>
</dbReference>
<organism evidence="2">
    <name type="scientific">Tabanus yao</name>
    <name type="common">Horsefly</name>
    <dbReference type="NCBI Taxonomy" id="485572"/>
    <lineage>
        <taxon>Eukaryota</taxon>
        <taxon>Metazoa</taxon>
        <taxon>Ecdysozoa</taxon>
        <taxon>Arthropoda</taxon>
        <taxon>Hexapoda</taxon>
        <taxon>Insecta</taxon>
        <taxon>Pterygota</taxon>
        <taxon>Neoptera</taxon>
        <taxon>Endopterygota</taxon>
        <taxon>Diptera</taxon>
        <taxon>Brachycera</taxon>
        <taxon>Tabanomorpha</taxon>
        <taxon>Tabanoidea</taxon>
        <taxon>Tabanidae</taxon>
        <taxon>Tabanus</taxon>
    </lineage>
</organism>
<dbReference type="AlphaFoldDB" id="C1IBY6"/>
<dbReference type="EMBL" id="EU147257">
    <property type="protein sequence ID" value="ABX80074.1"/>
    <property type="molecule type" value="mRNA"/>
</dbReference>
<reference evidence="2" key="1">
    <citation type="submission" date="2007-09" db="EMBL/GenBank/DDBJ databases">
        <title>Cloning and characterization of defensin in horsefly (Tabanus Yao).</title>
        <authorList>
            <person name="Xu X."/>
            <person name="Ma D."/>
            <person name="Wu J."/>
            <person name="Lai R."/>
        </authorList>
    </citation>
    <scope>NUCLEOTIDE SEQUENCE</scope>
    <source>
        <tissue evidence="2">Salivary gland</tissue>
    </source>
</reference>
<feature type="chain" id="PRO_5002908985" evidence="1">
    <location>
        <begin position="21"/>
        <end position="69"/>
    </location>
</feature>
<evidence type="ECO:0000313" key="2">
    <source>
        <dbReference type="EMBL" id="ABX80074.1"/>
    </source>
</evidence>
<feature type="signal peptide" evidence="1">
    <location>
        <begin position="1"/>
        <end position="20"/>
    </location>
</feature>
<accession>C1IBY6</accession>
<dbReference type="GO" id="GO:0051707">
    <property type="term" value="P:response to other organism"/>
    <property type="evidence" value="ECO:0007669"/>
    <property type="project" value="UniProtKB-ARBA"/>
</dbReference>
<keyword evidence="1" id="KW-0732">Signal</keyword>
<dbReference type="InterPro" id="IPR036574">
    <property type="entry name" value="Scorpion_toxin-like_sf"/>
</dbReference>
<sequence>MMKIAVPVFLILALFAMSQAAPSLALPGTVQVANVQPRGYCNLSNCLSQCYRRGFRWGWCDFFNTCHCS</sequence>
<name>C1IBY6_TABYA</name>
<evidence type="ECO:0000256" key="1">
    <source>
        <dbReference type="SAM" id="SignalP"/>
    </source>
</evidence>
<proteinExistence type="evidence at transcript level"/>
<protein>
    <submittedName>
        <fullName evidence="2">Defensin TY 2</fullName>
    </submittedName>
</protein>